<dbReference type="EMBL" id="JAFBER010000019">
    <property type="protein sequence ID" value="MBM7646351.1"/>
    <property type="molecule type" value="Genomic_DNA"/>
</dbReference>
<name>A0ABS2Q224_9BACL</name>
<reference evidence="2 3" key="1">
    <citation type="submission" date="2021-01" db="EMBL/GenBank/DDBJ databases">
        <title>Genomic Encyclopedia of Type Strains, Phase IV (KMG-IV): sequencing the most valuable type-strain genomes for metagenomic binning, comparative biology and taxonomic classification.</title>
        <authorList>
            <person name="Goeker M."/>
        </authorList>
    </citation>
    <scope>NUCLEOTIDE SEQUENCE [LARGE SCALE GENOMIC DNA]</scope>
    <source>
        <strain evidence="2 3">DSM 28236</strain>
    </source>
</reference>
<comment type="caution">
    <text evidence="2">The sequence shown here is derived from an EMBL/GenBank/DDBJ whole genome shotgun (WGS) entry which is preliminary data.</text>
</comment>
<keyword evidence="3" id="KW-1185">Reference proteome</keyword>
<dbReference type="NCBIfam" id="NF041002">
    <property type="entry name" value="pilin_ComGF"/>
    <property type="match status" value="1"/>
</dbReference>
<sequence length="143" mass="16297">MKNQNGFTLLSMMLAVSALGAAAFMLTLIMTSVEKGSNPLKANSKEVYTFFHQVTSEIHQSSSLDCKHNKLYLDKDSDRVSYQQSRQRVFRQVEGKGYDIVLQQVSNIKFFCKKDRVTIIVKDLNGKENHWAASLVIHTRKKP</sequence>
<dbReference type="Proteomes" id="UP000808914">
    <property type="component" value="Unassembled WGS sequence"/>
</dbReference>
<dbReference type="Pfam" id="PF15980">
    <property type="entry name" value="ComGF"/>
    <property type="match status" value="1"/>
</dbReference>
<gene>
    <name evidence="2" type="ORF">JOD45_002579</name>
</gene>
<keyword evidence="1" id="KW-1133">Transmembrane helix</keyword>
<dbReference type="RefSeq" id="WP_205004236.1">
    <property type="nucleotide sequence ID" value="NZ_JAFBER010000019.1"/>
</dbReference>
<evidence type="ECO:0000313" key="3">
    <source>
        <dbReference type="Proteomes" id="UP000808914"/>
    </source>
</evidence>
<proteinExistence type="predicted"/>
<dbReference type="InterPro" id="IPR016977">
    <property type="entry name" value="ComGF"/>
</dbReference>
<feature type="transmembrane region" description="Helical" evidence="1">
    <location>
        <begin position="6"/>
        <end position="31"/>
    </location>
</feature>
<organism evidence="2 3">
    <name type="scientific">Scopulibacillus daqui</name>
    <dbReference type="NCBI Taxonomy" id="1469162"/>
    <lineage>
        <taxon>Bacteria</taxon>
        <taxon>Bacillati</taxon>
        <taxon>Bacillota</taxon>
        <taxon>Bacilli</taxon>
        <taxon>Bacillales</taxon>
        <taxon>Sporolactobacillaceae</taxon>
        <taxon>Scopulibacillus</taxon>
    </lineage>
</organism>
<evidence type="ECO:0000313" key="2">
    <source>
        <dbReference type="EMBL" id="MBM7646351.1"/>
    </source>
</evidence>
<accession>A0ABS2Q224</accession>
<keyword evidence="1" id="KW-0812">Transmembrane</keyword>
<protein>
    <submittedName>
        <fullName evidence="2">Competence protein ComGF</fullName>
    </submittedName>
</protein>
<evidence type="ECO:0000256" key="1">
    <source>
        <dbReference type="SAM" id="Phobius"/>
    </source>
</evidence>
<keyword evidence="1" id="KW-0472">Membrane</keyword>